<dbReference type="Pfam" id="PF03547">
    <property type="entry name" value="Mem_trans"/>
    <property type="match status" value="1"/>
</dbReference>
<evidence type="ECO:0000256" key="4">
    <source>
        <dbReference type="ARBA" id="ARBA00023136"/>
    </source>
</evidence>
<reference evidence="7" key="1">
    <citation type="submission" date="2021-07" db="EMBL/GenBank/DDBJ databases">
        <title>Complete genome sequencing of a Clostridium isolate.</title>
        <authorList>
            <person name="Ueki A."/>
            <person name="Tonouchi A."/>
        </authorList>
    </citation>
    <scope>NUCLEOTIDE SEQUENCE [LARGE SCALE GENOMIC DNA]</scope>
    <source>
        <strain evidence="7">C5S11</strain>
    </source>
</reference>
<comment type="subcellular location">
    <subcellularLocation>
        <location evidence="1">Membrane</location>
        <topology evidence="1">Multi-pass membrane protein</topology>
    </subcellularLocation>
</comment>
<evidence type="ECO:0000256" key="2">
    <source>
        <dbReference type="ARBA" id="ARBA00022692"/>
    </source>
</evidence>
<evidence type="ECO:0000313" key="6">
    <source>
        <dbReference type="EMBL" id="BCZ45122.1"/>
    </source>
</evidence>
<dbReference type="EMBL" id="AP024849">
    <property type="protein sequence ID" value="BCZ45122.1"/>
    <property type="molecule type" value="Genomic_DNA"/>
</dbReference>
<dbReference type="InterPro" id="IPR004776">
    <property type="entry name" value="Mem_transp_PIN-like"/>
</dbReference>
<proteinExistence type="predicted"/>
<evidence type="ECO:0000256" key="1">
    <source>
        <dbReference type="ARBA" id="ARBA00004141"/>
    </source>
</evidence>
<accession>A0ABN6IXH8</accession>
<feature type="transmembrane region" description="Helical" evidence="5">
    <location>
        <begin position="6"/>
        <end position="24"/>
    </location>
</feature>
<name>A0ABN6IXH8_9CLOT</name>
<dbReference type="Proteomes" id="UP000824633">
    <property type="component" value="Chromosome"/>
</dbReference>
<evidence type="ECO:0000256" key="3">
    <source>
        <dbReference type="ARBA" id="ARBA00022989"/>
    </source>
</evidence>
<evidence type="ECO:0008006" key="8">
    <source>
        <dbReference type="Google" id="ProtNLM"/>
    </source>
</evidence>
<evidence type="ECO:0000313" key="7">
    <source>
        <dbReference type="Proteomes" id="UP000824633"/>
    </source>
</evidence>
<organism evidence="6 7">
    <name type="scientific">Clostridium gelidum</name>
    <dbReference type="NCBI Taxonomy" id="704125"/>
    <lineage>
        <taxon>Bacteria</taxon>
        <taxon>Bacillati</taxon>
        <taxon>Bacillota</taxon>
        <taxon>Clostridia</taxon>
        <taxon>Eubacteriales</taxon>
        <taxon>Clostridiaceae</taxon>
        <taxon>Clostridium</taxon>
    </lineage>
</organism>
<keyword evidence="2 5" id="KW-0812">Transmembrane</keyword>
<gene>
    <name evidence="6" type="ORF">psyc5s11_11890</name>
</gene>
<dbReference type="RefSeq" id="WP_224036746.1">
    <property type="nucleotide sequence ID" value="NZ_AP024849.1"/>
</dbReference>
<protein>
    <recommendedName>
        <fullName evidence="8">Membrane transport protein</fullName>
    </recommendedName>
</protein>
<sequence>MVVFNSIQSVFSIILMLSIGYFLSYKKWFDQDTGKLFSRIVVNLAVPCYIVILSKI</sequence>
<keyword evidence="7" id="KW-1185">Reference proteome</keyword>
<keyword evidence="3 5" id="KW-1133">Transmembrane helix</keyword>
<keyword evidence="4 5" id="KW-0472">Membrane</keyword>
<feature type="transmembrane region" description="Helical" evidence="5">
    <location>
        <begin position="36"/>
        <end position="54"/>
    </location>
</feature>
<evidence type="ECO:0000256" key="5">
    <source>
        <dbReference type="SAM" id="Phobius"/>
    </source>
</evidence>